<dbReference type="PANTHER" id="PTHR10039:SF14">
    <property type="entry name" value="NACHT DOMAIN-CONTAINING PROTEIN"/>
    <property type="match status" value="1"/>
</dbReference>
<evidence type="ECO:0000259" key="2">
    <source>
        <dbReference type="Pfam" id="PF24883"/>
    </source>
</evidence>
<gene>
    <name evidence="3" type="ORF">GGX14DRAFT_588666</name>
</gene>
<dbReference type="PANTHER" id="PTHR10039">
    <property type="entry name" value="AMELOGENIN"/>
    <property type="match status" value="1"/>
</dbReference>
<proteinExistence type="predicted"/>
<evidence type="ECO:0000313" key="4">
    <source>
        <dbReference type="Proteomes" id="UP001219525"/>
    </source>
</evidence>
<protein>
    <recommendedName>
        <fullName evidence="2">Nephrocystin 3-like N-terminal domain-containing protein</fullName>
    </recommendedName>
</protein>
<name>A0AAD6Y0G3_9AGAR</name>
<keyword evidence="1" id="KW-0677">Repeat</keyword>
<evidence type="ECO:0000313" key="3">
    <source>
        <dbReference type="EMBL" id="KAJ7193427.1"/>
    </source>
</evidence>
<feature type="domain" description="Nephrocystin 3-like N-terminal" evidence="2">
    <location>
        <begin position="81"/>
        <end position="225"/>
    </location>
</feature>
<dbReference type="InterPro" id="IPR027417">
    <property type="entry name" value="P-loop_NTPase"/>
</dbReference>
<organism evidence="3 4">
    <name type="scientific">Mycena pura</name>
    <dbReference type="NCBI Taxonomy" id="153505"/>
    <lineage>
        <taxon>Eukaryota</taxon>
        <taxon>Fungi</taxon>
        <taxon>Dikarya</taxon>
        <taxon>Basidiomycota</taxon>
        <taxon>Agaricomycotina</taxon>
        <taxon>Agaricomycetes</taxon>
        <taxon>Agaricomycetidae</taxon>
        <taxon>Agaricales</taxon>
        <taxon>Marasmiineae</taxon>
        <taxon>Mycenaceae</taxon>
        <taxon>Mycena</taxon>
    </lineage>
</organism>
<dbReference type="Pfam" id="PF24883">
    <property type="entry name" value="NPHP3_N"/>
    <property type="match status" value="1"/>
</dbReference>
<keyword evidence="4" id="KW-1185">Reference proteome</keyword>
<sequence length="379" mass="42310">MPSINGGTFFAANNVTTAENVIHNHHGETGINILHRAVALDALYDSADSFPQPRCHPETRTKMLDDLYNWTVGEGSESVLPIRWLHGPAGAGKSAIMHTLCQRLKNAGHLGGAFFFKRHHPTRGNAKVLFATLAYQLALNNRQLKPSISQQVEDDPSVVGRRLDIQLHNLIIEPCKYLKDSPPPILLIDGLDECETHGAQVEILRRIANTVGPHPITFRLLIASRPEAHIREIFDGPSFHGTLVSTNVEQSFQDVATYFRDEFARIHREHRDTMGNVPTVWPSPDSLESLVRKSSGYFVYASTVIKFIDDHYYRPTERLAAVLNITTTDSDAPFAALDELYKQITSMVPTRVRSKLGDILQCVVGGFLPLVRPLDIEQL</sequence>
<dbReference type="EMBL" id="JARJCW010000108">
    <property type="protein sequence ID" value="KAJ7193427.1"/>
    <property type="molecule type" value="Genomic_DNA"/>
</dbReference>
<dbReference type="SUPFAM" id="SSF52540">
    <property type="entry name" value="P-loop containing nucleoside triphosphate hydrolases"/>
    <property type="match status" value="1"/>
</dbReference>
<dbReference type="AlphaFoldDB" id="A0AAD6Y0G3"/>
<reference evidence="3" key="1">
    <citation type="submission" date="2023-03" db="EMBL/GenBank/DDBJ databases">
        <title>Massive genome expansion in bonnet fungi (Mycena s.s.) driven by repeated elements and novel gene families across ecological guilds.</title>
        <authorList>
            <consortium name="Lawrence Berkeley National Laboratory"/>
            <person name="Harder C.B."/>
            <person name="Miyauchi S."/>
            <person name="Viragh M."/>
            <person name="Kuo A."/>
            <person name="Thoen E."/>
            <person name="Andreopoulos B."/>
            <person name="Lu D."/>
            <person name="Skrede I."/>
            <person name="Drula E."/>
            <person name="Henrissat B."/>
            <person name="Morin E."/>
            <person name="Kohler A."/>
            <person name="Barry K."/>
            <person name="LaButti K."/>
            <person name="Morin E."/>
            <person name="Salamov A."/>
            <person name="Lipzen A."/>
            <person name="Mereny Z."/>
            <person name="Hegedus B."/>
            <person name="Baldrian P."/>
            <person name="Stursova M."/>
            <person name="Weitz H."/>
            <person name="Taylor A."/>
            <person name="Grigoriev I.V."/>
            <person name="Nagy L.G."/>
            <person name="Martin F."/>
            <person name="Kauserud H."/>
        </authorList>
    </citation>
    <scope>NUCLEOTIDE SEQUENCE</scope>
    <source>
        <strain evidence="3">9144</strain>
    </source>
</reference>
<dbReference type="InterPro" id="IPR056884">
    <property type="entry name" value="NPHP3-like_N"/>
</dbReference>
<dbReference type="Gene3D" id="3.40.50.300">
    <property type="entry name" value="P-loop containing nucleotide triphosphate hydrolases"/>
    <property type="match status" value="1"/>
</dbReference>
<comment type="caution">
    <text evidence="3">The sequence shown here is derived from an EMBL/GenBank/DDBJ whole genome shotgun (WGS) entry which is preliminary data.</text>
</comment>
<evidence type="ECO:0000256" key="1">
    <source>
        <dbReference type="ARBA" id="ARBA00022737"/>
    </source>
</evidence>
<accession>A0AAD6Y0G3</accession>
<feature type="non-terminal residue" evidence="3">
    <location>
        <position position="379"/>
    </location>
</feature>
<dbReference type="Proteomes" id="UP001219525">
    <property type="component" value="Unassembled WGS sequence"/>
</dbReference>